<protein>
    <submittedName>
        <fullName evidence="1">Uncharacterized protein</fullName>
    </submittedName>
</protein>
<name>A0AAV4QLB6_CAEEX</name>
<dbReference type="Proteomes" id="UP001054945">
    <property type="component" value="Unassembled WGS sequence"/>
</dbReference>
<dbReference type="EMBL" id="BPLR01006475">
    <property type="protein sequence ID" value="GIY10114.1"/>
    <property type="molecule type" value="Genomic_DNA"/>
</dbReference>
<organism evidence="1 2">
    <name type="scientific">Caerostris extrusa</name>
    <name type="common">Bark spider</name>
    <name type="synonym">Caerostris bankana</name>
    <dbReference type="NCBI Taxonomy" id="172846"/>
    <lineage>
        <taxon>Eukaryota</taxon>
        <taxon>Metazoa</taxon>
        <taxon>Ecdysozoa</taxon>
        <taxon>Arthropoda</taxon>
        <taxon>Chelicerata</taxon>
        <taxon>Arachnida</taxon>
        <taxon>Araneae</taxon>
        <taxon>Araneomorphae</taxon>
        <taxon>Entelegynae</taxon>
        <taxon>Araneoidea</taxon>
        <taxon>Araneidae</taxon>
        <taxon>Caerostris</taxon>
    </lineage>
</organism>
<reference evidence="1 2" key="1">
    <citation type="submission" date="2021-06" db="EMBL/GenBank/DDBJ databases">
        <title>Caerostris extrusa draft genome.</title>
        <authorList>
            <person name="Kono N."/>
            <person name="Arakawa K."/>
        </authorList>
    </citation>
    <scope>NUCLEOTIDE SEQUENCE [LARGE SCALE GENOMIC DNA]</scope>
</reference>
<gene>
    <name evidence="1" type="ORF">CEXT_45471</name>
</gene>
<sequence>MRIWHGAARYRFAGPDSPDTFGLEIRLLPERQIVCHSPLEELVLRFRTATKSGVNKACIQVIVTPKAVQRGPDLLLFQFGSFSTQLCKVPADRLSILIACLLSCETQTDYKIHNK</sequence>
<keyword evidence="2" id="KW-1185">Reference proteome</keyword>
<comment type="caution">
    <text evidence="1">The sequence shown here is derived from an EMBL/GenBank/DDBJ whole genome shotgun (WGS) entry which is preliminary data.</text>
</comment>
<proteinExistence type="predicted"/>
<evidence type="ECO:0000313" key="2">
    <source>
        <dbReference type="Proteomes" id="UP001054945"/>
    </source>
</evidence>
<evidence type="ECO:0000313" key="1">
    <source>
        <dbReference type="EMBL" id="GIY10114.1"/>
    </source>
</evidence>
<dbReference type="AlphaFoldDB" id="A0AAV4QLB6"/>
<accession>A0AAV4QLB6</accession>